<feature type="domain" description="CoA carboxyltransferase N-terminal" evidence="5">
    <location>
        <begin position="24"/>
        <end position="279"/>
    </location>
</feature>
<keyword evidence="4" id="KW-0067">ATP-binding</keyword>
<keyword evidence="4" id="KW-0963">Cytoplasm</keyword>
<name>E0S2P3_BUTPB</name>
<dbReference type="Proteomes" id="UP000001299">
    <property type="component" value="Chromosome 1"/>
</dbReference>
<dbReference type="GO" id="GO:0003989">
    <property type="term" value="F:acetyl-CoA carboxylase activity"/>
    <property type="evidence" value="ECO:0007669"/>
    <property type="project" value="InterPro"/>
</dbReference>
<evidence type="ECO:0000256" key="1">
    <source>
        <dbReference type="ARBA" id="ARBA00022516"/>
    </source>
</evidence>
<dbReference type="GO" id="GO:0016743">
    <property type="term" value="F:carboxyl- or carbamoyltransferase activity"/>
    <property type="evidence" value="ECO:0007669"/>
    <property type="project" value="UniProtKB-UniRule"/>
</dbReference>
<dbReference type="Pfam" id="PF01039">
    <property type="entry name" value="Carboxyl_trans"/>
    <property type="match status" value="1"/>
</dbReference>
<keyword evidence="4" id="KW-0863">Zinc-finger</keyword>
<dbReference type="InterPro" id="IPR000438">
    <property type="entry name" value="Acetyl_CoA_COase_Trfase_b_su"/>
</dbReference>
<dbReference type="GO" id="GO:2001295">
    <property type="term" value="P:malonyl-CoA biosynthetic process"/>
    <property type="evidence" value="ECO:0007669"/>
    <property type="project" value="UniProtKB-UniRule"/>
</dbReference>
<proteinExistence type="inferred from homology"/>
<evidence type="ECO:0000256" key="4">
    <source>
        <dbReference type="HAMAP-Rule" id="MF_01395"/>
    </source>
</evidence>
<keyword evidence="4" id="KW-0547">Nucleotide-binding</keyword>
<protein>
    <recommendedName>
        <fullName evidence="4">Acetyl-coenzyme A carboxylase carboxyl transferase subunit beta</fullName>
        <shortName evidence="4">ACCase subunit beta</shortName>
        <shortName evidence="4">Acetyl-CoA carboxylase carboxyltransferase subunit beta</shortName>
        <ecNumber evidence="4">2.1.3.15</ecNumber>
    </recommendedName>
</protein>
<keyword evidence="7" id="KW-1185">Reference proteome</keyword>
<evidence type="ECO:0000313" key="6">
    <source>
        <dbReference type="EMBL" id="ADL34010.1"/>
    </source>
</evidence>
<dbReference type="GO" id="GO:0009317">
    <property type="term" value="C:acetyl-CoA carboxylase complex"/>
    <property type="evidence" value="ECO:0007669"/>
    <property type="project" value="InterPro"/>
</dbReference>
<comment type="function">
    <text evidence="4">Component of the acetyl coenzyme A carboxylase (ACC) complex. Biotin carboxylase (BC) catalyzes the carboxylation of biotin on its carrier protein (BCCP) and then the CO(2) group is transferred by the transcarboxylase to acetyl-CoA to form malonyl-CoA.</text>
</comment>
<feature type="zinc finger region" description="C4-type" evidence="4">
    <location>
        <begin position="28"/>
        <end position="50"/>
    </location>
</feature>
<dbReference type="InterPro" id="IPR011762">
    <property type="entry name" value="COA_CT_N"/>
</dbReference>
<comment type="pathway">
    <text evidence="4">Lipid metabolism; malonyl-CoA biosynthesis; malonyl-CoA from acetyl-CoA: step 1/1.</text>
</comment>
<evidence type="ECO:0000313" key="7">
    <source>
        <dbReference type="Proteomes" id="UP000001299"/>
    </source>
</evidence>
<dbReference type="UniPathway" id="UPA00655">
    <property type="reaction ID" value="UER00711"/>
</dbReference>
<reference evidence="6 7" key="1">
    <citation type="journal article" date="2010" name="PLoS ONE">
        <title>The glycobiome of the rumen bacterium Butyrivibrio proteoclasticus B316(T) highlights adaptation to a polysaccharide-rich environment.</title>
        <authorList>
            <person name="Kelly W.J."/>
            <person name="Leahy S.C."/>
            <person name="Altermann E."/>
            <person name="Yeoman C.J."/>
            <person name="Dunne J.C."/>
            <person name="Kong Z."/>
            <person name="Pacheco D.M."/>
            <person name="Li D."/>
            <person name="Noel S.J."/>
            <person name="Moon C.D."/>
            <person name="Cookson A.L."/>
            <person name="Attwood G.T."/>
        </authorList>
    </citation>
    <scope>NUCLEOTIDE SEQUENCE [LARGE SCALE GENOMIC DNA]</scope>
    <source>
        <strain evidence="7">ATCC 51982 / DSM 14932 / B316</strain>
    </source>
</reference>
<comment type="similarity">
    <text evidence="4">Belongs to the AccD/PCCB family.</text>
</comment>
<dbReference type="PANTHER" id="PTHR42995:SF5">
    <property type="entry name" value="ACETYL-COENZYME A CARBOXYLASE CARBOXYL TRANSFERASE SUBUNIT BETA, CHLOROPLASTIC"/>
    <property type="match status" value="1"/>
</dbReference>
<dbReference type="RefSeq" id="WP_013280664.1">
    <property type="nucleotide sequence ID" value="NC_014387.1"/>
</dbReference>
<dbReference type="GO" id="GO:0006633">
    <property type="term" value="P:fatty acid biosynthetic process"/>
    <property type="evidence" value="ECO:0007669"/>
    <property type="project" value="UniProtKB-KW"/>
</dbReference>
<sequence length="279" mass="31504">MDLKKLFLKADNELENSEKRIRSRKITCKKCQNKTSVNKIRRNFFICPECGYYFPVRARRRILMLTDDRSFIEHDREMESRNILDFPEYEDKLSAAKEKSRENEGVITGVAEIGGIRTCIFAMDGNFMMGSMGAVVGEKITRLFEHAAKEMLPVVGVTVSGGARMQEGMISLMQMSKVSAAVKRHSDKGGLYIVLLTNPTTGGVDASFAMLGDITLSEPLARVGFAGPRVVEKTLNTALPDNFQMAERVKECGFIDAIVPRQEQKKYLERLLKFHDIYK</sequence>
<dbReference type="SUPFAM" id="SSF52096">
    <property type="entry name" value="ClpP/crotonase"/>
    <property type="match status" value="1"/>
</dbReference>
<keyword evidence="1 4" id="KW-0444">Lipid biosynthesis</keyword>
<evidence type="ECO:0000256" key="3">
    <source>
        <dbReference type="ARBA" id="ARBA00023098"/>
    </source>
</evidence>
<dbReference type="InterPro" id="IPR029045">
    <property type="entry name" value="ClpP/crotonase-like_dom_sf"/>
</dbReference>
<dbReference type="GO" id="GO:0008270">
    <property type="term" value="F:zinc ion binding"/>
    <property type="evidence" value="ECO:0007669"/>
    <property type="project" value="UniProtKB-UniRule"/>
</dbReference>
<dbReference type="InterPro" id="IPR034733">
    <property type="entry name" value="AcCoA_carboxyl_beta"/>
</dbReference>
<keyword evidence="2 4" id="KW-0808">Transferase</keyword>
<feature type="binding site" evidence="4">
    <location>
        <position position="28"/>
    </location>
    <ligand>
        <name>Zn(2+)</name>
        <dbReference type="ChEBI" id="CHEBI:29105"/>
    </ligand>
</feature>
<dbReference type="HOGENOM" id="CLU_015486_1_1_9"/>
<evidence type="ECO:0000259" key="5">
    <source>
        <dbReference type="PROSITE" id="PS50980"/>
    </source>
</evidence>
<dbReference type="STRING" id="515622.bpr_I1272"/>
<keyword evidence="3 4" id="KW-0443">Lipid metabolism</keyword>
<dbReference type="AlphaFoldDB" id="E0S2P3"/>
<keyword evidence="4" id="KW-0862">Zinc</keyword>
<comment type="subunit">
    <text evidence="4">Acetyl-CoA carboxylase is a heterohexamer composed of biotin carboxyl carrier protein (AccB), biotin carboxylase (AccC) and two subunits each of ACCase subunit alpha (AccA) and ACCase subunit beta (AccD).</text>
</comment>
<comment type="cofactor">
    <cofactor evidence="4">
        <name>Zn(2+)</name>
        <dbReference type="ChEBI" id="CHEBI:29105"/>
    </cofactor>
    <text evidence="4">Binds 1 zinc ion per subunit.</text>
</comment>
<dbReference type="EC" id="2.1.3.15" evidence="4"/>
<dbReference type="PANTHER" id="PTHR42995">
    <property type="entry name" value="ACETYL-COENZYME A CARBOXYLASE CARBOXYL TRANSFERASE SUBUNIT BETA, CHLOROPLASTIC"/>
    <property type="match status" value="1"/>
</dbReference>
<dbReference type="PROSITE" id="PS50980">
    <property type="entry name" value="COA_CT_NTER"/>
    <property type="match status" value="1"/>
</dbReference>
<dbReference type="HAMAP" id="MF_01395">
    <property type="entry name" value="AcetylCoA_CT_beta"/>
    <property type="match status" value="1"/>
</dbReference>
<feature type="binding site" evidence="4">
    <location>
        <position position="47"/>
    </location>
    <ligand>
        <name>Zn(2+)</name>
        <dbReference type="ChEBI" id="CHEBI:29105"/>
    </ligand>
</feature>
<dbReference type="KEGG" id="bpb:bpr_I1272"/>
<organism evidence="6 7">
    <name type="scientific">Butyrivibrio proteoclasticus (strain ATCC 51982 / DSM 14932 / B316)</name>
    <name type="common">Clostridium proteoclasticum</name>
    <dbReference type="NCBI Taxonomy" id="515622"/>
    <lineage>
        <taxon>Bacteria</taxon>
        <taxon>Bacillati</taxon>
        <taxon>Bacillota</taxon>
        <taxon>Clostridia</taxon>
        <taxon>Lachnospirales</taxon>
        <taxon>Lachnospiraceae</taxon>
        <taxon>Butyrivibrio</taxon>
    </lineage>
</organism>
<evidence type="ECO:0000256" key="2">
    <source>
        <dbReference type="ARBA" id="ARBA00022679"/>
    </source>
</evidence>
<comment type="subcellular location">
    <subcellularLocation>
        <location evidence="4">Cytoplasm</location>
    </subcellularLocation>
</comment>
<dbReference type="eggNOG" id="COG0777">
    <property type="taxonomic scope" value="Bacteria"/>
</dbReference>
<keyword evidence="4" id="KW-0276">Fatty acid metabolism</keyword>
<feature type="binding site" evidence="4">
    <location>
        <position position="31"/>
    </location>
    <ligand>
        <name>Zn(2+)</name>
        <dbReference type="ChEBI" id="CHEBI:29105"/>
    </ligand>
</feature>
<accession>E0S2P3</accession>
<dbReference type="EMBL" id="CP001810">
    <property type="protein sequence ID" value="ADL34010.1"/>
    <property type="molecule type" value="Genomic_DNA"/>
</dbReference>
<feature type="binding site" evidence="4">
    <location>
        <position position="50"/>
    </location>
    <ligand>
        <name>Zn(2+)</name>
        <dbReference type="ChEBI" id="CHEBI:29105"/>
    </ligand>
</feature>
<gene>
    <name evidence="4 6" type="primary">accD</name>
    <name evidence="6" type="ordered locus">bpr_I1272</name>
</gene>
<comment type="catalytic activity">
    <reaction evidence="4">
        <text>N(6)-carboxybiotinyl-L-lysyl-[protein] + acetyl-CoA = N(6)-biotinyl-L-lysyl-[protein] + malonyl-CoA</text>
        <dbReference type="Rhea" id="RHEA:54728"/>
        <dbReference type="Rhea" id="RHEA-COMP:10505"/>
        <dbReference type="Rhea" id="RHEA-COMP:10506"/>
        <dbReference type="ChEBI" id="CHEBI:57288"/>
        <dbReference type="ChEBI" id="CHEBI:57384"/>
        <dbReference type="ChEBI" id="CHEBI:83144"/>
        <dbReference type="ChEBI" id="CHEBI:83145"/>
        <dbReference type="EC" id="2.1.3.15"/>
    </reaction>
</comment>
<dbReference type="Gene3D" id="3.90.226.10">
    <property type="entry name" value="2-enoyl-CoA Hydratase, Chain A, domain 1"/>
    <property type="match status" value="1"/>
</dbReference>
<keyword evidence="4" id="KW-0275">Fatty acid biosynthesis</keyword>
<dbReference type="PRINTS" id="PR01070">
    <property type="entry name" value="ACCCTRFRASEB"/>
</dbReference>
<keyword evidence="6" id="KW-0436">Ligase</keyword>
<keyword evidence="4" id="KW-0479">Metal-binding</keyword>
<dbReference type="GO" id="GO:0005524">
    <property type="term" value="F:ATP binding"/>
    <property type="evidence" value="ECO:0007669"/>
    <property type="project" value="UniProtKB-KW"/>
</dbReference>